<evidence type="ECO:0000256" key="5">
    <source>
        <dbReference type="ARBA" id="ARBA00022763"/>
    </source>
</evidence>
<dbReference type="EMBL" id="CP059404">
    <property type="protein sequence ID" value="QNE88973.1"/>
    <property type="molecule type" value="Genomic_DNA"/>
</dbReference>
<dbReference type="PROSITE" id="PS50893">
    <property type="entry name" value="ABC_TRANSPORTER_2"/>
    <property type="match status" value="1"/>
</dbReference>
<dbReference type="Gene3D" id="3.40.50.300">
    <property type="entry name" value="P-loop containing nucleotide triphosphate hydrolases"/>
    <property type="match status" value="3"/>
</dbReference>
<evidence type="ECO:0000256" key="9">
    <source>
        <dbReference type="ARBA" id="ARBA00023125"/>
    </source>
</evidence>
<keyword evidence="2" id="KW-0963">Cytoplasm</keyword>
<name>A0A7G7CN07_9CORY</name>
<dbReference type="GO" id="GO:0006281">
    <property type="term" value="P:DNA repair"/>
    <property type="evidence" value="ECO:0007669"/>
    <property type="project" value="UniProtKB-KW"/>
</dbReference>
<dbReference type="PANTHER" id="PTHR43152:SF2">
    <property type="entry name" value="DRUG RESISTANCE ABC TRANSPORTER"/>
    <property type="match status" value="1"/>
</dbReference>
<sequence>MNQEFVAVTGAHDNNLKNVSVRIPKRALTVFTGVSGSGKSTLVFDTIAAESQRLINETYPGFVQGFMASLPRPDVDKLEGLTAAIVVGQEPMAANVRSTFGTATDITAMLRVLFSRAAEPSAGSPAAYSFNVPSVSGQGAIEVKGKKELKKFQRTGGMCPTCDGTGRVSDIDLSAVVDEDLSLNDGAILMPGVKVDSWMWKAYTESGLYPADVPVREFTDEQKHALYYLDDIKVKVGGINMSYQGLVPRMKGSMLAKDKEALQKHLREFVERAVQFVPCPDCGGTRLAQHARESYINGKSIADLCDMEIKDLREWFEGVDHPMAGSIREALDNVMGIGLGYLTLARPASTLSGGEAQRTRMVQHLGSALTDVTYIFDEPTAGLHPHDITRLNELLLQLRDKGNTVLVVEHKPETIAIADHVVDLGPGAGAGGGEVVFEGTVAELKDAPTLTGKHLHDAVSLKKDVRTPTGALEIRGANRNNLRDVDVDIPLGVLTSITGVAGSGKSSLLSHVPASEQVMYVDQTPIRGSRRSNPATYTGALEPIRKAFAKANGVKPGLFSSNSDGACTECGGAGVVYVDLGFMSGADVPCDVCEGRRFTDEVLAYQFEGKNIAEVLDMPAEAALEFFAGTVKPAAAVCSALVDVGLGYITLGQPLSTLSGGERQRLKLAQHMAGKKSEVDILVLDEPTTGLHLADVETLLGLLDKLVDAGNTVVCVEHHLAVVAHSDHVIDMGPGAGSEGGEVVYAGAPAGMDTLTGRYLKEYLKR</sequence>
<dbReference type="InterPro" id="IPR027417">
    <property type="entry name" value="P-loop_NTPase"/>
</dbReference>
<keyword evidence="8" id="KW-0267">Excision nuclease</keyword>
<feature type="domain" description="ABC transporter" evidence="14">
    <location>
        <begin position="459"/>
        <end position="759"/>
    </location>
</feature>
<dbReference type="InterPro" id="IPR003439">
    <property type="entry name" value="ABC_transporter-like_ATP-bd"/>
</dbReference>
<dbReference type="GO" id="GO:0003677">
    <property type="term" value="F:DNA binding"/>
    <property type="evidence" value="ECO:0007669"/>
    <property type="project" value="UniProtKB-KW"/>
</dbReference>
<dbReference type="PANTHER" id="PTHR43152">
    <property type="entry name" value="UVRABC SYSTEM PROTEIN A"/>
    <property type="match status" value="1"/>
</dbReference>
<dbReference type="SMART" id="SM00382">
    <property type="entry name" value="AAA"/>
    <property type="match status" value="2"/>
</dbReference>
<organism evidence="15 16">
    <name type="scientific">Corynebacterium incognita</name>
    <dbReference type="NCBI Taxonomy" id="2754725"/>
    <lineage>
        <taxon>Bacteria</taxon>
        <taxon>Bacillati</taxon>
        <taxon>Actinomycetota</taxon>
        <taxon>Actinomycetes</taxon>
        <taxon>Mycobacteriales</taxon>
        <taxon>Corynebacteriaceae</taxon>
        <taxon>Corynebacterium</taxon>
    </lineage>
</organism>
<keyword evidence="16" id="KW-1185">Reference proteome</keyword>
<dbReference type="GO" id="GO:0005524">
    <property type="term" value="F:ATP binding"/>
    <property type="evidence" value="ECO:0007669"/>
    <property type="project" value="UniProtKB-KW"/>
</dbReference>
<evidence type="ECO:0000256" key="12">
    <source>
        <dbReference type="ARBA" id="ARBA00039316"/>
    </source>
</evidence>
<dbReference type="KEGG" id="cik:H0194_07760"/>
<dbReference type="AlphaFoldDB" id="A0A7G7CN07"/>
<evidence type="ECO:0000256" key="11">
    <source>
        <dbReference type="ARBA" id="ARBA00038000"/>
    </source>
</evidence>
<keyword evidence="10" id="KW-0234">DNA repair</keyword>
<dbReference type="Proteomes" id="UP000515743">
    <property type="component" value="Chromosome"/>
</dbReference>
<dbReference type="SUPFAM" id="SSF52540">
    <property type="entry name" value="P-loop containing nucleoside triphosphate hydrolases"/>
    <property type="match status" value="2"/>
</dbReference>
<keyword evidence="9" id="KW-0238">DNA-binding</keyword>
<evidence type="ECO:0000256" key="3">
    <source>
        <dbReference type="ARBA" id="ARBA00022737"/>
    </source>
</evidence>
<comment type="subcellular location">
    <subcellularLocation>
        <location evidence="1">Cytoplasm</location>
    </subcellularLocation>
</comment>
<evidence type="ECO:0000259" key="14">
    <source>
        <dbReference type="PROSITE" id="PS50893"/>
    </source>
</evidence>
<keyword evidence="5" id="KW-0227">DNA damage</keyword>
<accession>A0A7G7CN07</accession>
<evidence type="ECO:0000256" key="7">
    <source>
        <dbReference type="ARBA" id="ARBA00022840"/>
    </source>
</evidence>
<keyword evidence="7" id="KW-0067">ATP-binding</keyword>
<dbReference type="InterPro" id="IPR003593">
    <property type="entry name" value="AAA+_ATPase"/>
</dbReference>
<dbReference type="Gene3D" id="1.20.1580.10">
    <property type="entry name" value="ABC transporter ATPase like domain"/>
    <property type="match status" value="2"/>
</dbReference>
<keyword evidence="6" id="KW-0228">DNA excision</keyword>
<dbReference type="GO" id="GO:0005737">
    <property type="term" value="C:cytoplasm"/>
    <property type="evidence" value="ECO:0007669"/>
    <property type="project" value="UniProtKB-SubCell"/>
</dbReference>
<evidence type="ECO:0000256" key="2">
    <source>
        <dbReference type="ARBA" id="ARBA00022490"/>
    </source>
</evidence>
<evidence type="ECO:0000256" key="13">
    <source>
        <dbReference type="ARBA" id="ARBA00042156"/>
    </source>
</evidence>
<reference evidence="15 16" key="1">
    <citation type="submission" date="2020-07" db="EMBL/GenBank/DDBJ databases">
        <title>Complete genome and description of Corynebacterium incognita strain Marseille-Q3630 sp. nov.</title>
        <authorList>
            <person name="Boxberger M."/>
        </authorList>
    </citation>
    <scope>NUCLEOTIDE SEQUENCE [LARGE SCALE GENOMIC DNA]</scope>
    <source>
        <strain evidence="15 16">Marseille-Q3630</strain>
    </source>
</reference>
<dbReference type="RefSeq" id="WP_185175359.1">
    <property type="nucleotide sequence ID" value="NZ_CP059404.1"/>
</dbReference>
<gene>
    <name evidence="15" type="ORF">H0194_07760</name>
</gene>
<dbReference type="GO" id="GO:0004518">
    <property type="term" value="F:nuclease activity"/>
    <property type="evidence" value="ECO:0007669"/>
    <property type="project" value="UniProtKB-KW"/>
</dbReference>
<evidence type="ECO:0000256" key="4">
    <source>
        <dbReference type="ARBA" id="ARBA00022741"/>
    </source>
</evidence>
<dbReference type="Gene3D" id="1.10.8.280">
    <property type="entry name" value="ABC transporter ATPase domain-like"/>
    <property type="match status" value="1"/>
</dbReference>
<keyword evidence="4" id="KW-0547">Nucleotide-binding</keyword>
<evidence type="ECO:0000256" key="10">
    <source>
        <dbReference type="ARBA" id="ARBA00023204"/>
    </source>
</evidence>
<evidence type="ECO:0000313" key="16">
    <source>
        <dbReference type="Proteomes" id="UP000515743"/>
    </source>
</evidence>
<evidence type="ECO:0000256" key="8">
    <source>
        <dbReference type="ARBA" id="ARBA00022881"/>
    </source>
</evidence>
<evidence type="ECO:0000256" key="1">
    <source>
        <dbReference type="ARBA" id="ARBA00004496"/>
    </source>
</evidence>
<protein>
    <recommendedName>
        <fullName evidence="12">UvrABC system protein A</fullName>
    </recommendedName>
    <alternativeName>
        <fullName evidence="13">Excinuclease ABC subunit A</fullName>
    </alternativeName>
</protein>
<proteinExistence type="inferred from homology"/>
<evidence type="ECO:0000313" key="15">
    <source>
        <dbReference type="EMBL" id="QNE88973.1"/>
    </source>
</evidence>
<dbReference type="GO" id="GO:0016887">
    <property type="term" value="F:ATP hydrolysis activity"/>
    <property type="evidence" value="ECO:0007669"/>
    <property type="project" value="InterPro"/>
</dbReference>
<keyword evidence="3" id="KW-0677">Repeat</keyword>
<comment type="similarity">
    <text evidence="11">Belongs to the ABC transporter superfamily. UvrA family.</text>
</comment>
<evidence type="ECO:0000256" key="6">
    <source>
        <dbReference type="ARBA" id="ARBA00022769"/>
    </source>
</evidence>